<protein>
    <submittedName>
        <fullName evidence="2">(spotted green pufferfish) hypothetical protein</fullName>
    </submittedName>
</protein>
<reference evidence="2" key="1">
    <citation type="journal article" date="2004" name="Nature">
        <title>Genome duplication in the teleost fish Tetraodon nigroviridis reveals the early vertebrate proto-karyotype.</title>
        <authorList>
            <person name="Jaillon O."/>
            <person name="Aury J.-M."/>
            <person name="Brunet F."/>
            <person name="Petit J.-L."/>
            <person name="Stange-Thomann N."/>
            <person name="Mauceli E."/>
            <person name="Bouneau L."/>
            <person name="Fischer C."/>
            <person name="Ozouf-Costaz C."/>
            <person name="Bernot A."/>
            <person name="Nicaud S."/>
            <person name="Jaffe D."/>
            <person name="Fisher S."/>
            <person name="Lutfalla G."/>
            <person name="Dossat C."/>
            <person name="Segurens B."/>
            <person name="Dasilva C."/>
            <person name="Salanoubat M."/>
            <person name="Levy M."/>
            <person name="Boudet N."/>
            <person name="Castellano S."/>
            <person name="Anthouard V."/>
            <person name="Jubin C."/>
            <person name="Castelli V."/>
            <person name="Katinka M."/>
            <person name="Vacherie B."/>
            <person name="Biemont C."/>
            <person name="Skalli Z."/>
            <person name="Cattolico L."/>
            <person name="Poulain J."/>
            <person name="De Berardinis V."/>
            <person name="Cruaud C."/>
            <person name="Duprat S."/>
            <person name="Brottier P."/>
            <person name="Coutanceau J.-P."/>
            <person name="Gouzy J."/>
            <person name="Parra G."/>
            <person name="Lardier G."/>
            <person name="Chapple C."/>
            <person name="McKernan K.J."/>
            <person name="McEwan P."/>
            <person name="Bosak S."/>
            <person name="Kellis M."/>
            <person name="Volff J.-N."/>
            <person name="Guigo R."/>
            <person name="Zody M.C."/>
            <person name="Mesirov J."/>
            <person name="Lindblad-Toh K."/>
            <person name="Birren B."/>
            <person name="Nusbaum C."/>
            <person name="Kahn D."/>
            <person name="Robinson-Rechavi M."/>
            <person name="Laudet V."/>
            <person name="Schachter V."/>
            <person name="Quetier F."/>
            <person name="Saurin W."/>
            <person name="Scarpelli C."/>
            <person name="Wincker P."/>
            <person name="Lander E.S."/>
            <person name="Weissenbach J."/>
            <person name="Roest Crollius H."/>
        </authorList>
    </citation>
    <scope>NUCLEOTIDE SEQUENCE [LARGE SCALE GENOMIC DNA]</scope>
</reference>
<dbReference type="InterPro" id="IPR001374">
    <property type="entry name" value="R3H_dom"/>
</dbReference>
<evidence type="ECO:0000259" key="1">
    <source>
        <dbReference type="PROSITE" id="PS51061"/>
    </source>
</evidence>
<feature type="non-terminal residue" evidence="2">
    <location>
        <position position="1"/>
    </location>
</feature>
<dbReference type="InterPro" id="IPR036867">
    <property type="entry name" value="R3H_dom_sf"/>
</dbReference>
<dbReference type="Gene3D" id="3.30.1370.50">
    <property type="entry name" value="R3H-like domain"/>
    <property type="match status" value="1"/>
</dbReference>
<dbReference type="GO" id="GO:0003676">
    <property type="term" value="F:nucleic acid binding"/>
    <property type="evidence" value="ECO:0007669"/>
    <property type="project" value="UniProtKB-UniRule"/>
</dbReference>
<dbReference type="PROSITE" id="PS51061">
    <property type="entry name" value="R3H"/>
    <property type="match status" value="1"/>
</dbReference>
<accession>Q4T7G3</accession>
<name>Q4T7G3_TETNG</name>
<feature type="domain" description="R3H" evidence="1">
    <location>
        <begin position="9"/>
        <end position="59"/>
    </location>
</feature>
<gene>
    <name evidence="2" type="ORF">GSTENG00005735001</name>
</gene>
<comment type="caution">
    <text evidence="2">The sequence shown here is derived from an EMBL/GenBank/DDBJ whole genome shotgun (WGS) entry which is preliminary data.</text>
</comment>
<dbReference type="EMBL" id="CAAE01008103">
    <property type="protein sequence ID" value="CAF91169.1"/>
    <property type="molecule type" value="Genomic_DNA"/>
</dbReference>
<dbReference type="SUPFAM" id="SSF82708">
    <property type="entry name" value="R3H domain"/>
    <property type="match status" value="1"/>
</dbReference>
<organism evidence="2">
    <name type="scientific">Tetraodon nigroviridis</name>
    <name type="common">Spotted green pufferfish</name>
    <name type="synonym">Chelonodon nigroviridis</name>
    <dbReference type="NCBI Taxonomy" id="99883"/>
    <lineage>
        <taxon>Eukaryota</taxon>
        <taxon>Metazoa</taxon>
        <taxon>Chordata</taxon>
        <taxon>Craniata</taxon>
        <taxon>Vertebrata</taxon>
        <taxon>Euteleostomi</taxon>
        <taxon>Actinopterygii</taxon>
        <taxon>Neopterygii</taxon>
        <taxon>Teleostei</taxon>
        <taxon>Neoteleostei</taxon>
        <taxon>Acanthomorphata</taxon>
        <taxon>Eupercaria</taxon>
        <taxon>Tetraodontiformes</taxon>
        <taxon>Tetradontoidea</taxon>
        <taxon>Tetraodontidae</taxon>
        <taxon>Tetraodon</taxon>
    </lineage>
</organism>
<dbReference type="KEGG" id="tng:GSTEN00005735G001"/>
<dbReference type="AlphaFoldDB" id="Q4T7G3"/>
<dbReference type="Pfam" id="PF01424">
    <property type="entry name" value="R3H"/>
    <property type="match status" value="1"/>
</dbReference>
<evidence type="ECO:0000313" key="2">
    <source>
        <dbReference type="EMBL" id="CAF91169.1"/>
    </source>
</evidence>
<reference evidence="2" key="2">
    <citation type="submission" date="2004-02" db="EMBL/GenBank/DDBJ databases">
        <authorList>
            <consortium name="Genoscope"/>
            <consortium name="Whitehead Institute Centre for Genome Research"/>
        </authorList>
    </citation>
    <scope>NUCLEOTIDE SEQUENCE</scope>
</reference>
<proteinExistence type="predicted"/>
<sequence>GLRNIHIDEEVKIALTLSLERFCYSDQKVMEFPSSLSSNERAFLHRMAQSLGYISKSKG</sequence>
<dbReference type="OrthoDB" id="9427905at2759"/>